<dbReference type="InterPro" id="IPR036390">
    <property type="entry name" value="WH_DNA-bd_sf"/>
</dbReference>
<evidence type="ECO:0000313" key="6">
    <source>
        <dbReference type="Proteomes" id="UP000017819"/>
    </source>
</evidence>
<keyword evidence="2" id="KW-0238">DNA-binding</keyword>
<reference evidence="5 6" key="1">
    <citation type="journal article" date="2014" name="Genome Announc.">
        <title>Draft Genome Sequence of Lutibaculum baratangense Strain AMV1T, Isolated from a Mud Volcano in Andamans, India.</title>
        <authorList>
            <person name="Singh A."/>
            <person name="Sreenivas A."/>
            <person name="Sathyanarayana Reddy G."/>
            <person name="Pinnaka A.K."/>
            <person name="Shivaji S."/>
        </authorList>
    </citation>
    <scope>NUCLEOTIDE SEQUENCE [LARGE SCALE GENOMIC DNA]</scope>
    <source>
        <strain evidence="5 6">AMV1</strain>
    </source>
</reference>
<dbReference type="PROSITE" id="PS50949">
    <property type="entry name" value="HTH_GNTR"/>
    <property type="match status" value="1"/>
</dbReference>
<evidence type="ECO:0000256" key="3">
    <source>
        <dbReference type="ARBA" id="ARBA00023163"/>
    </source>
</evidence>
<name>V4TBG8_9HYPH</name>
<dbReference type="eggNOG" id="COG1802">
    <property type="taxonomic scope" value="Bacteria"/>
</dbReference>
<gene>
    <name evidence="5" type="ORF">N177_2973</name>
</gene>
<dbReference type="GO" id="GO:0003700">
    <property type="term" value="F:DNA-binding transcription factor activity"/>
    <property type="evidence" value="ECO:0007669"/>
    <property type="project" value="InterPro"/>
</dbReference>
<dbReference type="SMART" id="SM00895">
    <property type="entry name" value="FCD"/>
    <property type="match status" value="1"/>
</dbReference>
<accession>V4TBG8</accession>
<dbReference type="SUPFAM" id="SSF48008">
    <property type="entry name" value="GntR ligand-binding domain-like"/>
    <property type="match status" value="1"/>
</dbReference>
<evidence type="ECO:0000313" key="5">
    <source>
        <dbReference type="EMBL" id="ESR23743.1"/>
    </source>
</evidence>
<dbReference type="InterPro" id="IPR036388">
    <property type="entry name" value="WH-like_DNA-bd_sf"/>
</dbReference>
<dbReference type="Gene3D" id="1.10.10.10">
    <property type="entry name" value="Winged helix-like DNA-binding domain superfamily/Winged helix DNA-binding domain"/>
    <property type="match status" value="1"/>
</dbReference>
<dbReference type="Gene3D" id="1.20.120.530">
    <property type="entry name" value="GntR ligand-binding domain-like"/>
    <property type="match status" value="1"/>
</dbReference>
<dbReference type="EMBL" id="AWXZ01000038">
    <property type="protein sequence ID" value="ESR23743.1"/>
    <property type="molecule type" value="Genomic_DNA"/>
</dbReference>
<evidence type="ECO:0000259" key="4">
    <source>
        <dbReference type="PROSITE" id="PS50949"/>
    </source>
</evidence>
<organism evidence="5 6">
    <name type="scientific">Lutibaculum baratangense AMV1</name>
    <dbReference type="NCBI Taxonomy" id="631454"/>
    <lineage>
        <taxon>Bacteria</taxon>
        <taxon>Pseudomonadati</taxon>
        <taxon>Pseudomonadota</taxon>
        <taxon>Alphaproteobacteria</taxon>
        <taxon>Hyphomicrobiales</taxon>
        <taxon>Tepidamorphaceae</taxon>
        <taxon>Lutibaculum</taxon>
    </lineage>
</organism>
<dbReference type="InterPro" id="IPR011711">
    <property type="entry name" value="GntR_C"/>
</dbReference>
<dbReference type="InterPro" id="IPR000524">
    <property type="entry name" value="Tscrpt_reg_HTH_GntR"/>
</dbReference>
<dbReference type="PRINTS" id="PR00035">
    <property type="entry name" value="HTHGNTR"/>
</dbReference>
<dbReference type="RefSeq" id="WP_023433096.1">
    <property type="nucleotide sequence ID" value="NZ_AWXZ01000038.1"/>
</dbReference>
<dbReference type="Pfam" id="PF00392">
    <property type="entry name" value="GntR"/>
    <property type="match status" value="1"/>
</dbReference>
<proteinExistence type="predicted"/>
<dbReference type="SUPFAM" id="SSF46785">
    <property type="entry name" value="Winged helix' DNA-binding domain"/>
    <property type="match status" value="1"/>
</dbReference>
<dbReference type="PANTHER" id="PTHR43537">
    <property type="entry name" value="TRANSCRIPTIONAL REGULATOR, GNTR FAMILY"/>
    <property type="match status" value="1"/>
</dbReference>
<feature type="domain" description="HTH gntR-type" evidence="4">
    <location>
        <begin position="12"/>
        <end position="79"/>
    </location>
</feature>
<dbReference type="Proteomes" id="UP000017819">
    <property type="component" value="Unassembled WGS sequence"/>
</dbReference>
<dbReference type="InterPro" id="IPR008920">
    <property type="entry name" value="TF_FadR/GntR_C"/>
</dbReference>
<dbReference type="AlphaFoldDB" id="V4TBG8"/>
<evidence type="ECO:0000256" key="1">
    <source>
        <dbReference type="ARBA" id="ARBA00023015"/>
    </source>
</evidence>
<dbReference type="SMART" id="SM00345">
    <property type="entry name" value="HTH_GNTR"/>
    <property type="match status" value="1"/>
</dbReference>
<protein>
    <submittedName>
        <fullName evidence="5">Putative regulator PutR for proline utilization, GntR family</fullName>
    </submittedName>
</protein>
<sequence>MDNALKVERPTVTLRELALNKLRDAILERRFRPGERLVERKLCELLGVSRTVVREVLRHLEAEGLVEILPHHGPIVARLDLETVEQIYEMRMVIEVMVVRSCAERIGAADVDLLRVHLDEIRAGFAASDIRRVMRGTSAFYEVLFTAAGKTVAWDVFRNLNARINQLRSYTLWSPGRNVTGPGEMQAMLDAIGAHDPDAAEAACRLHVGNAWAIARQSAAASE</sequence>
<dbReference type="PANTHER" id="PTHR43537:SF24">
    <property type="entry name" value="GLUCONATE OPERON TRANSCRIPTIONAL REPRESSOR"/>
    <property type="match status" value="1"/>
</dbReference>
<dbReference type="CDD" id="cd07377">
    <property type="entry name" value="WHTH_GntR"/>
    <property type="match status" value="1"/>
</dbReference>
<keyword evidence="3" id="KW-0804">Transcription</keyword>
<dbReference type="Pfam" id="PF07729">
    <property type="entry name" value="FCD"/>
    <property type="match status" value="1"/>
</dbReference>
<dbReference type="OrthoDB" id="7846328at2"/>
<evidence type="ECO:0000256" key="2">
    <source>
        <dbReference type="ARBA" id="ARBA00023125"/>
    </source>
</evidence>
<keyword evidence="6" id="KW-1185">Reference proteome</keyword>
<keyword evidence="1" id="KW-0805">Transcription regulation</keyword>
<dbReference type="GO" id="GO:0003677">
    <property type="term" value="F:DNA binding"/>
    <property type="evidence" value="ECO:0007669"/>
    <property type="project" value="UniProtKB-KW"/>
</dbReference>
<comment type="caution">
    <text evidence="5">The sequence shown here is derived from an EMBL/GenBank/DDBJ whole genome shotgun (WGS) entry which is preliminary data.</text>
</comment>
<dbReference type="STRING" id="631454.N177_2973"/>